<dbReference type="AlphaFoldDB" id="H3A4Q9"/>
<dbReference type="Pfam" id="PF00078">
    <property type="entry name" value="RVT_1"/>
    <property type="match status" value="1"/>
</dbReference>
<reference evidence="2" key="2">
    <citation type="submission" date="2025-08" db="UniProtKB">
        <authorList>
            <consortium name="Ensembl"/>
        </authorList>
    </citation>
    <scope>IDENTIFICATION</scope>
</reference>
<dbReference type="InterPro" id="IPR052560">
    <property type="entry name" value="RdDP_mobile_element"/>
</dbReference>
<dbReference type="PANTHER" id="PTHR36688">
    <property type="entry name" value="ENDO/EXONUCLEASE/PHOSPHATASE DOMAIN-CONTAINING PROTEIN"/>
    <property type="match status" value="1"/>
</dbReference>
<dbReference type="SUPFAM" id="SSF56672">
    <property type="entry name" value="DNA/RNA polymerases"/>
    <property type="match status" value="1"/>
</dbReference>
<proteinExistence type="predicted"/>
<sequence>LTNKLQEERQQTDLEENHFSVPYTIDELNAGISHLKNGKAAGLDDICMEQIKHFGPTTKLWVLRLFNNCSSTLRIPKLWRQAHVIALLKPGKDASDPKNFRPISLLCHLYKLYERLILNCLSPHIEQHLIPEQARFRPGKSCTGQILNITQHKEDGFERGMITGAVLIDLSAAYDTV</sequence>
<accession>H3A4Q9</accession>
<dbReference type="Ensembl" id="ENSLACT00000004669.1">
    <property type="protein sequence ID" value="ENSLACP00000004630.1"/>
    <property type="gene ID" value="ENSLACG00000004121.1"/>
</dbReference>
<dbReference type="CDD" id="cd01650">
    <property type="entry name" value="RT_nLTR_like"/>
    <property type="match status" value="1"/>
</dbReference>
<reference evidence="2" key="3">
    <citation type="submission" date="2025-09" db="UniProtKB">
        <authorList>
            <consortium name="Ensembl"/>
        </authorList>
    </citation>
    <scope>IDENTIFICATION</scope>
</reference>
<dbReference type="eggNOG" id="KOG1075">
    <property type="taxonomic scope" value="Eukaryota"/>
</dbReference>
<dbReference type="GeneTree" id="ENSGT01060000248530"/>
<dbReference type="HOGENOM" id="CLU_118269_1_0_1"/>
<dbReference type="EMBL" id="AFYH01227694">
    <property type="status" value="NOT_ANNOTATED_CDS"/>
    <property type="molecule type" value="Genomic_DNA"/>
</dbReference>
<dbReference type="Proteomes" id="UP000008672">
    <property type="component" value="Unassembled WGS sequence"/>
</dbReference>
<evidence type="ECO:0000313" key="3">
    <source>
        <dbReference type="Proteomes" id="UP000008672"/>
    </source>
</evidence>
<feature type="domain" description="Reverse transcriptase" evidence="1">
    <location>
        <begin position="91"/>
        <end position="177"/>
    </location>
</feature>
<evidence type="ECO:0000313" key="2">
    <source>
        <dbReference type="Ensembl" id="ENSLACP00000004630.1"/>
    </source>
</evidence>
<protein>
    <recommendedName>
        <fullName evidence="1">Reverse transcriptase domain-containing protein</fullName>
    </recommendedName>
</protein>
<dbReference type="PANTHER" id="PTHR36688:SF1">
    <property type="entry name" value="ENDONUCLEASE_EXONUCLEASE_PHOSPHATASE DOMAIN-CONTAINING PROTEIN"/>
    <property type="match status" value="1"/>
</dbReference>
<dbReference type="STRING" id="7897.ENSLACP00000004630"/>
<evidence type="ECO:0000259" key="1">
    <source>
        <dbReference type="Pfam" id="PF00078"/>
    </source>
</evidence>
<name>H3A4Q9_LATCH</name>
<organism evidence="2 3">
    <name type="scientific">Latimeria chalumnae</name>
    <name type="common">Coelacanth</name>
    <dbReference type="NCBI Taxonomy" id="7897"/>
    <lineage>
        <taxon>Eukaryota</taxon>
        <taxon>Metazoa</taxon>
        <taxon>Chordata</taxon>
        <taxon>Craniata</taxon>
        <taxon>Vertebrata</taxon>
        <taxon>Euteleostomi</taxon>
        <taxon>Coelacanthiformes</taxon>
        <taxon>Coelacanthidae</taxon>
        <taxon>Latimeria</taxon>
    </lineage>
</organism>
<dbReference type="InterPro" id="IPR043502">
    <property type="entry name" value="DNA/RNA_pol_sf"/>
</dbReference>
<keyword evidence="3" id="KW-1185">Reference proteome</keyword>
<dbReference type="OMA" id="QHKEDGF"/>
<dbReference type="InParanoid" id="H3A4Q9"/>
<dbReference type="InterPro" id="IPR000477">
    <property type="entry name" value="RT_dom"/>
</dbReference>
<reference evidence="3" key="1">
    <citation type="submission" date="2011-08" db="EMBL/GenBank/DDBJ databases">
        <title>The draft genome of Latimeria chalumnae.</title>
        <authorList>
            <person name="Di Palma F."/>
            <person name="Alfoldi J."/>
            <person name="Johnson J."/>
            <person name="Berlin A."/>
            <person name="Gnerre S."/>
            <person name="Jaffe D."/>
            <person name="MacCallum I."/>
            <person name="Young S."/>
            <person name="Walker B.J."/>
            <person name="Lander E."/>
            <person name="Lindblad-Toh K."/>
        </authorList>
    </citation>
    <scope>NUCLEOTIDE SEQUENCE [LARGE SCALE GENOMIC DNA]</scope>
    <source>
        <strain evidence="3">Wild caught</strain>
    </source>
</reference>